<sequence>MVDLGLVGRHALLFDDDSMAAFVNSNEALLQWNSLLIDRYDVRHLLQDLPPPVRKPRRPAPPLEPDGVHRSDLDRERYQDLPLNDGGGDDNSHSAHHWMKILKLKKYSAGGCLVTSFASFTVTKTNRQDSVASGNYQAVSFSYGNTDASSEAKNFDSGLGYSGFHPPFPVPESLLKNLPPTEKVHQIMARTAKFVREYGGQSEIVLRVKQGDNPTFGFLMPDHHLHEYFRFLVDHKELLQTETDVKPSKEEKKVGSGKNQTHVEGGALSLLGSLYGYGEDEDGTLHVTSETKEIQSGNSVDAVNVTSSHGPDRVESSVVLAKEDAGAAKHSSAAAVNEKASLAKRGSRAIDTSSGTKSGKKREAETSSSPSSSLCFSEDKPHLTQKPSMFEAEPLIVDPPPFLKKIIDQTVEFIQKNGKEFEAVLIKQDTTHGKFQFLLPSNHYHPYYLKLLQKAQEGHKNSKERVQDMGLLKGNDKALSKGFTSVPKTSTELQGAYDSERKEKFRMVIGGSKKDNVDPLSKPAQRQGGVTVDEAAAIVRAASRGHMNTKVDSLLKASFNDSVKGLGIGDDGRTSSTGSFSFSYHAHSSASKPTSNGEQGFLKSGELPQSVQQSDKGGKSSDVSVAKAIAKTVALAAATEADSSEASLTREQKQKAERLKRAKMFAAMIKGGGGGQGASESLPHLSMQATGSALSGSMECVSKVPFVRAGSVPVAAVAVSNLLNSEFGDPMSGEREGSSVPIDVNALDKVERKTYSDDDDRERKRKKHSSRSRRHVDSDEDSKRSRKKRHSERSSHHGRDDHRHRKSHSSNKDREHRHRHRHRHQSSSDDEHGHKNRSDKHRRPHAERELEEGELVSEHSNSIEVEGNAGKTPNDPREGSLPSFSDNRSSDATEVPDELRAKVRAMLLATM</sequence>
<keyword evidence="2" id="KW-1185">Reference proteome</keyword>
<evidence type="ECO:0000313" key="2">
    <source>
        <dbReference type="Proteomes" id="UP001234297"/>
    </source>
</evidence>
<dbReference type="EMBL" id="CM056813">
    <property type="protein sequence ID" value="KAJ8639028.1"/>
    <property type="molecule type" value="Genomic_DNA"/>
</dbReference>
<dbReference type="Proteomes" id="UP001234297">
    <property type="component" value="Chromosome 5"/>
</dbReference>
<reference evidence="1 2" key="1">
    <citation type="journal article" date="2022" name="Hortic Res">
        <title>A haplotype resolved chromosomal level avocado genome allows analysis of novel avocado genes.</title>
        <authorList>
            <person name="Nath O."/>
            <person name="Fletcher S.J."/>
            <person name="Hayward A."/>
            <person name="Shaw L.M."/>
            <person name="Masouleh A.K."/>
            <person name="Furtado A."/>
            <person name="Henry R.J."/>
            <person name="Mitter N."/>
        </authorList>
    </citation>
    <scope>NUCLEOTIDE SEQUENCE [LARGE SCALE GENOMIC DNA]</scope>
    <source>
        <strain evidence="2">cv. Hass</strain>
    </source>
</reference>
<evidence type="ECO:0000313" key="1">
    <source>
        <dbReference type="EMBL" id="KAJ8639028.1"/>
    </source>
</evidence>
<proteinExistence type="predicted"/>
<protein>
    <submittedName>
        <fullName evidence="1">Uncharacterized protein</fullName>
    </submittedName>
</protein>
<organism evidence="1 2">
    <name type="scientific">Persea americana</name>
    <name type="common">Avocado</name>
    <dbReference type="NCBI Taxonomy" id="3435"/>
    <lineage>
        <taxon>Eukaryota</taxon>
        <taxon>Viridiplantae</taxon>
        <taxon>Streptophyta</taxon>
        <taxon>Embryophyta</taxon>
        <taxon>Tracheophyta</taxon>
        <taxon>Spermatophyta</taxon>
        <taxon>Magnoliopsida</taxon>
        <taxon>Magnoliidae</taxon>
        <taxon>Laurales</taxon>
        <taxon>Lauraceae</taxon>
        <taxon>Persea</taxon>
    </lineage>
</organism>
<gene>
    <name evidence="1" type="ORF">MRB53_015722</name>
</gene>
<comment type="caution">
    <text evidence="1">The sequence shown here is derived from an EMBL/GenBank/DDBJ whole genome shotgun (WGS) entry which is preliminary data.</text>
</comment>
<name>A0ACC2M0N1_PERAE</name>
<accession>A0ACC2M0N1</accession>